<dbReference type="Proteomes" id="UP000037397">
    <property type="component" value="Unassembled WGS sequence"/>
</dbReference>
<protein>
    <submittedName>
        <fullName evidence="1">Uncharacterized protein</fullName>
    </submittedName>
</protein>
<gene>
    <name evidence="1" type="ORF">VV01_07305</name>
</gene>
<name>A0A0L6CHK8_9MICO</name>
<sequence>MISLREQLIVRLQDVTARLEDARGRRDEYDSMLATGEVESLLRIADDHGLHLPEADRLRACTA</sequence>
<organism evidence="1 2">
    <name type="scientific">Luteipulveratus halotolerans</name>
    <dbReference type="NCBI Taxonomy" id="1631356"/>
    <lineage>
        <taxon>Bacteria</taxon>
        <taxon>Bacillati</taxon>
        <taxon>Actinomycetota</taxon>
        <taxon>Actinomycetes</taxon>
        <taxon>Micrococcales</taxon>
        <taxon>Dermacoccaceae</taxon>
        <taxon>Luteipulveratus</taxon>
    </lineage>
</organism>
<evidence type="ECO:0000313" key="1">
    <source>
        <dbReference type="EMBL" id="KNX36998.1"/>
    </source>
</evidence>
<accession>A0A0L6CHK8</accession>
<evidence type="ECO:0000313" key="2">
    <source>
        <dbReference type="Proteomes" id="UP000037397"/>
    </source>
</evidence>
<comment type="caution">
    <text evidence="1">The sequence shown here is derived from an EMBL/GenBank/DDBJ whole genome shotgun (WGS) entry which is preliminary data.</text>
</comment>
<proteinExistence type="predicted"/>
<dbReference type="RefSeq" id="WP_050669313.1">
    <property type="nucleotide sequence ID" value="NZ_LAIR01000002.1"/>
</dbReference>
<dbReference type="AlphaFoldDB" id="A0A0L6CHK8"/>
<dbReference type="EMBL" id="LAIR01000002">
    <property type="protein sequence ID" value="KNX36998.1"/>
    <property type="molecule type" value="Genomic_DNA"/>
</dbReference>
<keyword evidence="2" id="KW-1185">Reference proteome</keyword>
<reference evidence="2" key="1">
    <citation type="submission" date="2015-03" db="EMBL/GenBank/DDBJ databases">
        <title>Luteipulveratus halotolerans sp. nov., a novel actinobacterium (Dermacoccaceae) from Sarawak, Malaysia.</title>
        <authorList>
            <person name="Juboi H."/>
            <person name="Basik A."/>
            <person name="Shamsul S.S."/>
            <person name="Arnold P."/>
            <person name="Schmitt E.K."/>
            <person name="Sanglier J.-J."/>
            <person name="Yeo T."/>
        </authorList>
    </citation>
    <scope>NUCLEOTIDE SEQUENCE [LARGE SCALE GENOMIC DNA]</scope>
    <source>
        <strain evidence="2">C296001</strain>
    </source>
</reference>
<dbReference type="OrthoDB" id="3482738at2"/>